<feature type="domain" description="Transglycosylase SLT" evidence="3">
    <location>
        <begin position="487"/>
        <end position="586"/>
    </location>
</feature>
<dbReference type="PANTHER" id="PTHR37423">
    <property type="entry name" value="SOLUBLE LYTIC MUREIN TRANSGLYCOSYLASE-RELATED"/>
    <property type="match status" value="1"/>
</dbReference>
<dbReference type="InterPro" id="IPR008258">
    <property type="entry name" value="Transglycosylase_SLT_dom_1"/>
</dbReference>
<proteinExistence type="inferred from homology"/>
<dbReference type="Pfam" id="PF14718">
    <property type="entry name" value="SLT_L"/>
    <property type="match status" value="1"/>
</dbReference>
<keyword evidence="6" id="KW-1185">Reference proteome</keyword>
<comment type="caution">
    <text evidence="5">The sequence shown here is derived from an EMBL/GenBank/DDBJ whole genome shotgun (WGS) entry which is preliminary data.</text>
</comment>
<dbReference type="PANTHER" id="PTHR37423:SF5">
    <property type="entry name" value="SOLUBLE LYTIC MUREIN TRANSGLYCOSYLASE"/>
    <property type="match status" value="1"/>
</dbReference>
<dbReference type="Proteomes" id="UP001501757">
    <property type="component" value="Unassembled WGS sequence"/>
</dbReference>
<evidence type="ECO:0000259" key="3">
    <source>
        <dbReference type="Pfam" id="PF01464"/>
    </source>
</evidence>
<keyword evidence="2" id="KW-0732">Signal</keyword>
<reference evidence="6" key="1">
    <citation type="journal article" date="2019" name="Int. J. Syst. Evol. Microbiol.">
        <title>The Global Catalogue of Microorganisms (GCM) 10K type strain sequencing project: providing services to taxonomists for standard genome sequencing and annotation.</title>
        <authorList>
            <consortium name="The Broad Institute Genomics Platform"/>
            <consortium name="The Broad Institute Genome Sequencing Center for Infectious Disease"/>
            <person name="Wu L."/>
            <person name="Ma J."/>
        </authorList>
    </citation>
    <scope>NUCLEOTIDE SEQUENCE [LARGE SCALE GENOMIC DNA]</scope>
    <source>
        <strain evidence="6">JCM 13378</strain>
    </source>
</reference>
<protein>
    <submittedName>
        <fullName evidence="5">Transglycosylase SLT domain-containing protein</fullName>
    </submittedName>
</protein>
<dbReference type="Gene3D" id="1.10.530.10">
    <property type="match status" value="1"/>
</dbReference>
<evidence type="ECO:0000313" key="5">
    <source>
        <dbReference type="EMBL" id="GAA0373635.1"/>
    </source>
</evidence>
<evidence type="ECO:0000313" key="6">
    <source>
        <dbReference type="Proteomes" id="UP001501757"/>
    </source>
</evidence>
<gene>
    <name evidence="5" type="ORF">GCM10009092_42220</name>
</gene>
<dbReference type="Pfam" id="PF01464">
    <property type="entry name" value="SLT"/>
    <property type="match status" value="1"/>
</dbReference>
<organism evidence="5 6">
    <name type="scientific">Bowmanella denitrificans</name>
    <dbReference type="NCBI Taxonomy" id="366582"/>
    <lineage>
        <taxon>Bacteria</taxon>
        <taxon>Pseudomonadati</taxon>
        <taxon>Pseudomonadota</taxon>
        <taxon>Gammaproteobacteria</taxon>
        <taxon>Alteromonadales</taxon>
        <taxon>Alteromonadaceae</taxon>
        <taxon>Bowmanella</taxon>
    </lineage>
</organism>
<evidence type="ECO:0000256" key="1">
    <source>
        <dbReference type="ARBA" id="ARBA00007734"/>
    </source>
</evidence>
<dbReference type="SUPFAM" id="SSF48435">
    <property type="entry name" value="Bacterial muramidases"/>
    <property type="match status" value="1"/>
</dbReference>
<dbReference type="Gene3D" id="1.10.1240.20">
    <property type="entry name" value="Lytic transglycosylase, superhelical linker domain"/>
    <property type="match status" value="1"/>
</dbReference>
<dbReference type="CDD" id="cd13401">
    <property type="entry name" value="Slt70-like"/>
    <property type="match status" value="1"/>
</dbReference>
<dbReference type="InterPro" id="IPR012289">
    <property type="entry name" value="Lytic_TGlycosylase_superhlx_L"/>
</dbReference>
<feature type="domain" description="Lytic transglycosylase superhelical linker" evidence="4">
    <location>
        <begin position="406"/>
        <end position="472"/>
    </location>
</feature>
<dbReference type="EMBL" id="BAAAEI010000031">
    <property type="protein sequence ID" value="GAA0373635.1"/>
    <property type="molecule type" value="Genomic_DNA"/>
</dbReference>
<dbReference type="Gene3D" id="1.25.20.10">
    <property type="entry name" value="Bacterial muramidases"/>
    <property type="match status" value="1"/>
</dbReference>
<accession>A0ABP3HM44</accession>
<dbReference type="InterPro" id="IPR023346">
    <property type="entry name" value="Lysozyme-like_dom_sf"/>
</dbReference>
<name>A0ABP3HM44_9ALTE</name>
<dbReference type="SUPFAM" id="SSF53955">
    <property type="entry name" value="Lysozyme-like"/>
    <property type="match status" value="1"/>
</dbReference>
<dbReference type="InterPro" id="IPR008939">
    <property type="entry name" value="Lytic_TGlycosylase_superhlx_U"/>
</dbReference>
<dbReference type="InterPro" id="IPR037061">
    <property type="entry name" value="Lytic_TGlycoase_superhlx_L_sf"/>
</dbReference>
<comment type="similarity">
    <text evidence="1">Belongs to the transglycosylase Slt family.</text>
</comment>
<evidence type="ECO:0000259" key="4">
    <source>
        <dbReference type="Pfam" id="PF14718"/>
    </source>
</evidence>
<sequence>MVLSVSTLRNCLVVMALYPLSLLADSKLEQQRAQFLDTEKWSYYPDSQAYQDALVNLADYPLLPYLQQTALLASVKLNNEQAIAGFLQDYADTPLDRELREKWLTYLAKRNDQARFLKYYRDTGDDTLRCTNAAYHLNQTQNRQQAFALVPELWLVGKSQDKACDKVFKQWTDAGQRTEQMIWQRLVLAADGGDHTLVPYLKSLLPAPQQYLGDLWLDARRNPSSVARLSRFPVKYPDKEKQIVLYALKRLVWRDKPLAIKTWQQASDKYRFDPSEEQEVAAGFAIAMAVEDHPQAEFWLERANRGDGNEEIFRWHLTHVLRHQDWQHVADVVNMAPAALEEDYSSRYWLARSYEHLNDPVNAKRQYDALSNVRHYYGFLAAGKLAKAPNLADTPLQISDLELSTVENLPAAKRARELLALKRYTAARREWIQLQSQLTYQQGLAAAVLADRWGWHDQAIFAFSRLGYLDDVKRRFPLAYDQTLMHNASKHHVDPAWAFAIARRESSFMVDANSGVGAKGLMQVMPGTARHLAKKKVSNQVLFDPEKNVEYGTQYLRYLMDKMQDNPVLATAAYNAGMSRVKRWLPKEDVPMDVWVETIPYKETRNYVKAVMAYKQIYKQRLGQQQNLFEDLANMKISSSMTAM</sequence>
<evidence type="ECO:0000256" key="2">
    <source>
        <dbReference type="ARBA" id="ARBA00022729"/>
    </source>
</evidence>